<proteinExistence type="inferred from homology"/>
<dbReference type="InterPro" id="IPR036249">
    <property type="entry name" value="Thioredoxin-like_sf"/>
</dbReference>
<dbReference type="RefSeq" id="WP_140618777.1">
    <property type="nucleotide sequence ID" value="NZ_VFRQ01000001.1"/>
</dbReference>
<dbReference type="Pfam" id="PF03960">
    <property type="entry name" value="ArsC"/>
    <property type="match status" value="1"/>
</dbReference>
<evidence type="ECO:0000313" key="5">
    <source>
        <dbReference type="Proteomes" id="UP000316727"/>
    </source>
</evidence>
<organism evidence="4 5">
    <name type="scientific">Pontibacter mangrovi</name>
    <dbReference type="NCBI Taxonomy" id="2589816"/>
    <lineage>
        <taxon>Bacteria</taxon>
        <taxon>Pseudomonadati</taxon>
        <taxon>Bacteroidota</taxon>
        <taxon>Cytophagia</taxon>
        <taxon>Cytophagales</taxon>
        <taxon>Hymenobacteraceae</taxon>
        <taxon>Pontibacter</taxon>
    </lineage>
</organism>
<dbReference type="EC" id="1.20.4.1" evidence="4"/>
<sequence>MLKIYHNSRCSKSRQTLDLINQAGQEAEVVEYLKTPPTADELRVILQKLNMKPEQLLRKGETVYKDKYKGKEFTDEEWIQAMVEHPVLIERPIVVKDNKAVLGRPPENVLDLL</sequence>
<name>A0A501WC55_9BACT</name>
<dbReference type="AlphaFoldDB" id="A0A501WC55"/>
<dbReference type="Gene3D" id="3.40.30.10">
    <property type="entry name" value="Glutaredoxin"/>
    <property type="match status" value="1"/>
</dbReference>
<evidence type="ECO:0000256" key="1">
    <source>
        <dbReference type="ARBA" id="ARBA00007198"/>
    </source>
</evidence>
<protein>
    <submittedName>
        <fullName evidence="4">Arsenate reductase (Glutaredoxin)</fullName>
        <ecNumber evidence="4">1.20.4.1</ecNumber>
    </submittedName>
</protein>
<keyword evidence="2 4" id="KW-0560">Oxidoreductase</keyword>
<accession>A0A501WC55</accession>
<dbReference type="SUPFAM" id="SSF52833">
    <property type="entry name" value="Thioredoxin-like"/>
    <property type="match status" value="1"/>
</dbReference>
<dbReference type="InterPro" id="IPR006660">
    <property type="entry name" value="Arsenate_reductase-like"/>
</dbReference>
<dbReference type="PANTHER" id="PTHR30041:SF4">
    <property type="entry name" value="ARSENATE REDUCTASE"/>
    <property type="match status" value="1"/>
</dbReference>
<dbReference type="CDD" id="cd03034">
    <property type="entry name" value="ArsC_ArsC"/>
    <property type="match status" value="1"/>
</dbReference>
<evidence type="ECO:0000313" key="4">
    <source>
        <dbReference type="EMBL" id="TPE46095.1"/>
    </source>
</evidence>
<evidence type="ECO:0000256" key="3">
    <source>
        <dbReference type="PROSITE-ProRule" id="PRU01282"/>
    </source>
</evidence>
<dbReference type="EMBL" id="VFRQ01000001">
    <property type="protein sequence ID" value="TPE46095.1"/>
    <property type="molecule type" value="Genomic_DNA"/>
</dbReference>
<dbReference type="OrthoDB" id="9808142at2"/>
<dbReference type="GO" id="GO:0008794">
    <property type="term" value="F:arsenate reductase (glutaredoxin) activity"/>
    <property type="evidence" value="ECO:0007669"/>
    <property type="project" value="UniProtKB-EC"/>
</dbReference>
<keyword evidence="5" id="KW-1185">Reference proteome</keyword>
<comment type="caution">
    <text evidence="4">The sequence shown here is derived from an EMBL/GenBank/DDBJ whole genome shotgun (WGS) entry which is preliminary data.</text>
</comment>
<dbReference type="InterPro" id="IPR006659">
    <property type="entry name" value="Arsenate_reductase"/>
</dbReference>
<comment type="similarity">
    <text evidence="1 3">Belongs to the ArsC family.</text>
</comment>
<dbReference type="Proteomes" id="UP000316727">
    <property type="component" value="Unassembled WGS sequence"/>
</dbReference>
<dbReference type="NCBIfam" id="TIGR00014">
    <property type="entry name" value="arsC"/>
    <property type="match status" value="1"/>
</dbReference>
<reference evidence="4 5" key="1">
    <citation type="submission" date="2019-06" db="EMBL/GenBank/DDBJ databases">
        <title>A novel bacterium of genus Pontibacter, isolated from marine sediment.</title>
        <authorList>
            <person name="Huang H."/>
            <person name="Mo K."/>
            <person name="Hu Y."/>
        </authorList>
    </citation>
    <scope>NUCLEOTIDE SEQUENCE [LARGE SCALE GENOMIC DNA]</scope>
    <source>
        <strain evidence="4 5">HB172049</strain>
    </source>
</reference>
<evidence type="ECO:0000256" key="2">
    <source>
        <dbReference type="ARBA" id="ARBA00023002"/>
    </source>
</evidence>
<dbReference type="PANTHER" id="PTHR30041">
    <property type="entry name" value="ARSENATE REDUCTASE"/>
    <property type="match status" value="1"/>
</dbReference>
<dbReference type="PROSITE" id="PS51353">
    <property type="entry name" value="ARSC"/>
    <property type="match status" value="1"/>
</dbReference>
<gene>
    <name evidence="4" type="primary">arsC</name>
    <name evidence="4" type="ORF">FJM65_01745</name>
</gene>